<feature type="region of interest" description="Disordered" evidence="1">
    <location>
        <begin position="1"/>
        <end position="104"/>
    </location>
</feature>
<reference evidence="4" key="1">
    <citation type="journal article" date="2004" name="Nature">
        <title>Genome duplication in the teleost fish Tetraodon nigroviridis reveals the early vertebrate proto-karyotype.</title>
        <authorList>
            <person name="Jaillon O."/>
            <person name="Aury J.-M."/>
            <person name="Brunet F."/>
            <person name="Petit J.-L."/>
            <person name="Stange-Thomann N."/>
            <person name="Mauceli E."/>
            <person name="Bouneau L."/>
            <person name="Fischer C."/>
            <person name="Ozouf-Costaz C."/>
            <person name="Bernot A."/>
            <person name="Nicaud S."/>
            <person name="Jaffe D."/>
            <person name="Fisher S."/>
            <person name="Lutfalla G."/>
            <person name="Dossat C."/>
            <person name="Segurens B."/>
            <person name="Dasilva C."/>
            <person name="Salanoubat M."/>
            <person name="Levy M."/>
            <person name="Boudet N."/>
            <person name="Castellano S."/>
            <person name="Anthouard V."/>
            <person name="Jubin C."/>
            <person name="Castelli V."/>
            <person name="Katinka M."/>
            <person name="Vacherie B."/>
            <person name="Biemont C."/>
            <person name="Skalli Z."/>
            <person name="Cattolico L."/>
            <person name="Poulain J."/>
            <person name="De Berardinis V."/>
            <person name="Cruaud C."/>
            <person name="Duprat S."/>
            <person name="Brottier P."/>
            <person name="Coutanceau J.-P."/>
            <person name="Gouzy J."/>
            <person name="Parra G."/>
            <person name="Lardier G."/>
            <person name="Chapple C."/>
            <person name="McKernan K.J."/>
            <person name="McEwan P."/>
            <person name="Bosak S."/>
            <person name="Kellis M."/>
            <person name="Volff J.-N."/>
            <person name="Guigo R."/>
            <person name="Zody M.C."/>
            <person name="Mesirov J."/>
            <person name="Lindblad-Toh K."/>
            <person name="Birren B."/>
            <person name="Nusbaum C."/>
            <person name="Kahn D."/>
            <person name="Robinson-Rechavi M."/>
            <person name="Laudet V."/>
            <person name="Schachter V."/>
            <person name="Quetier F."/>
            <person name="Saurin W."/>
            <person name="Scarpelli C."/>
            <person name="Wincker P."/>
            <person name="Lander E.S."/>
            <person name="Weissenbach J."/>
            <person name="Roest Crollius H."/>
        </authorList>
    </citation>
    <scope>NUCLEOTIDE SEQUENCE [LARGE SCALE GENOMIC DNA]</scope>
</reference>
<accession>H3C677</accession>
<dbReference type="GeneTree" id="ENSGT00500000044955"/>
<keyword evidence="4" id="KW-1185">Reference proteome</keyword>
<dbReference type="PANTHER" id="PTHR22426">
    <property type="entry name" value="ARGININE_SERINE-RICH COILED-COIL PROTEIN 2"/>
    <property type="match status" value="1"/>
</dbReference>
<feature type="compositionally biased region" description="Basic residues" evidence="1">
    <location>
        <begin position="60"/>
        <end position="74"/>
    </location>
</feature>
<feature type="compositionally biased region" description="Basic and acidic residues" evidence="1">
    <location>
        <begin position="25"/>
        <end position="43"/>
    </location>
</feature>
<evidence type="ECO:0000259" key="2">
    <source>
        <dbReference type="Pfam" id="PF15477"/>
    </source>
</evidence>
<feature type="domain" description="Small acidic protein-like" evidence="2">
    <location>
        <begin position="121"/>
        <end position="194"/>
    </location>
</feature>
<feature type="compositionally biased region" description="Low complexity" evidence="1">
    <location>
        <begin position="89"/>
        <end position="104"/>
    </location>
</feature>
<dbReference type="Ensembl" id="ENSTNIT00000002256.1">
    <property type="protein sequence ID" value="ENSTNIP00000003747.1"/>
    <property type="gene ID" value="ENSTNIG00000001675.1"/>
</dbReference>
<evidence type="ECO:0000256" key="1">
    <source>
        <dbReference type="SAM" id="MobiDB-lite"/>
    </source>
</evidence>
<organism evidence="3 4">
    <name type="scientific">Tetraodon nigroviridis</name>
    <name type="common">Spotted green pufferfish</name>
    <name type="synonym">Chelonodon nigroviridis</name>
    <dbReference type="NCBI Taxonomy" id="99883"/>
    <lineage>
        <taxon>Eukaryota</taxon>
        <taxon>Metazoa</taxon>
        <taxon>Chordata</taxon>
        <taxon>Craniata</taxon>
        <taxon>Vertebrata</taxon>
        <taxon>Euteleostomi</taxon>
        <taxon>Actinopterygii</taxon>
        <taxon>Neopterygii</taxon>
        <taxon>Teleostei</taxon>
        <taxon>Neoteleostei</taxon>
        <taxon>Acanthomorphata</taxon>
        <taxon>Eupercaria</taxon>
        <taxon>Tetraodontiformes</taxon>
        <taxon>Tetradontoidea</taxon>
        <taxon>Tetraodontidae</taxon>
        <taxon>Tetraodon</taxon>
    </lineage>
</organism>
<dbReference type="InParanoid" id="H3C677"/>
<dbReference type="InterPro" id="IPR028124">
    <property type="entry name" value="SMAP_dom"/>
</dbReference>
<evidence type="ECO:0000313" key="3">
    <source>
        <dbReference type="Ensembl" id="ENSTNIP00000003747.1"/>
    </source>
</evidence>
<evidence type="ECO:0000313" key="4">
    <source>
        <dbReference type="Proteomes" id="UP000007303"/>
    </source>
</evidence>
<reference evidence="3" key="3">
    <citation type="submission" date="2025-09" db="UniProtKB">
        <authorList>
            <consortium name="Ensembl"/>
        </authorList>
    </citation>
    <scope>IDENTIFICATION</scope>
</reference>
<protein>
    <recommendedName>
        <fullName evidence="2">Small acidic protein-like domain-containing protein</fullName>
    </recommendedName>
</protein>
<proteinExistence type="predicted"/>
<feature type="compositionally biased region" description="Basic residues" evidence="1">
    <location>
        <begin position="44"/>
        <end position="54"/>
    </location>
</feature>
<dbReference type="AlphaFoldDB" id="H3C677"/>
<dbReference type="Pfam" id="PF15477">
    <property type="entry name" value="SMAP"/>
    <property type="match status" value="1"/>
</dbReference>
<sequence length="217" mass="24699">DINVKEGKRKKKKARNTSVECADVEETKPRKNKKSRQDEEQQSGRKRGPKKRWKRQETKRAHRGGGKHRRRLRALKMAPKERGQMETNQASQPPKSASPSVSIRPSSFNLRWSGFQALGQWSTAQFDSSEKQQKFLRLMGGFKKGFQPSAGTAERANMALGKDGQQQLQQKLLEEFDRAHSRRLDSSNRGAGIGFTAPANKKFFIDINASRSVRFDD</sequence>
<dbReference type="STRING" id="99883.ENSTNIP00000003747"/>
<name>H3C677_TETNG</name>
<dbReference type="PANTHER" id="PTHR22426:SF1">
    <property type="entry name" value="LYSINE-RICH NUCLEOLAR PROTEIN 1"/>
    <property type="match status" value="1"/>
</dbReference>
<reference evidence="3" key="2">
    <citation type="submission" date="2025-08" db="UniProtKB">
        <authorList>
            <consortium name="Ensembl"/>
        </authorList>
    </citation>
    <scope>IDENTIFICATION</scope>
</reference>
<dbReference type="Proteomes" id="UP000007303">
    <property type="component" value="Unassembled WGS sequence"/>
</dbReference>